<reference evidence="5 6" key="1">
    <citation type="submission" date="2014-04" db="EMBL/GenBank/DDBJ databases">
        <authorList>
            <person name="Hornung B.V."/>
        </authorList>
    </citation>
    <scope>NUCLEOTIDE SEQUENCE [LARGE SCALE GENOMIC DNA]</scope>
    <source>
        <strain evidence="5 6">CRIB</strain>
    </source>
</reference>
<evidence type="ECO:0000259" key="4">
    <source>
        <dbReference type="Pfam" id="PF07460"/>
    </source>
</evidence>
<name>A0A1V1HZ51_9FIRM</name>
<protein>
    <submittedName>
        <fullName evidence="5">Intron encoded nuclease repeat motif</fullName>
    </submittedName>
</protein>
<evidence type="ECO:0000256" key="3">
    <source>
        <dbReference type="ARBA" id="ARBA00022801"/>
    </source>
</evidence>
<keyword evidence="1" id="KW-0540">Nuclease</keyword>
<keyword evidence="6" id="KW-1185">Reference proteome</keyword>
<dbReference type="AlphaFoldDB" id="A0A1V1HZ51"/>
<sequence length="278" mass="32600">MKKKYYVYMHLYQDKPVYIGKGSVNYSKCKTKGGYDCRANNKTNRRSQEYLDFIKMVGKENIEVKIIARFDNEEDALWLEEELHKVHKDLFSMVTRGEMHPLYNKPRSVSTRQKLSKANKGANNPRARKVIMLDKINNKHIRIFDCIVDALEYLDCTTNNTSNITKCCTGEGLTALGYKWMYLEDYENKTELYYKIINNKSDVKRSNNHNARKIIMLDKNIDVVIKQFDCITDAIDYLQKGNTTNLSACCRGKQKTAFGYRWMYADDYLKLNKFKEIA</sequence>
<keyword evidence="3" id="KW-0378">Hydrolase</keyword>
<dbReference type="GO" id="GO:0003677">
    <property type="term" value="F:DNA binding"/>
    <property type="evidence" value="ECO:0007669"/>
    <property type="project" value="InterPro"/>
</dbReference>
<dbReference type="Proteomes" id="UP000245622">
    <property type="component" value="Chromosome 1"/>
</dbReference>
<dbReference type="Pfam" id="PF07460">
    <property type="entry name" value="NUMOD3"/>
    <property type="match status" value="1"/>
</dbReference>
<dbReference type="GeneID" id="82204684"/>
<organism evidence="5 6">
    <name type="scientific">Romboutsia ilealis</name>
    <dbReference type="NCBI Taxonomy" id="1115758"/>
    <lineage>
        <taxon>Bacteria</taxon>
        <taxon>Bacillati</taxon>
        <taxon>Bacillota</taxon>
        <taxon>Clostridia</taxon>
        <taxon>Peptostreptococcales</taxon>
        <taxon>Peptostreptococcaceae</taxon>
        <taxon>Romboutsia</taxon>
    </lineage>
</organism>
<dbReference type="InterPro" id="IPR003647">
    <property type="entry name" value="Intron_nuc_1_rpt"/>
</dbReference>
<dbReference type="GO" id="GO:0004519">
    <property type="term" value="F:endonuclease activity"/>
    <property type="evidence" value="ECO:0007669"/>
    <property type="project" value="UniProtKB-KW"/>
</dbReference>
<proteinExistence type="predicted"/>
<dbReference type="InterPro" id="IPR003611">
    <property type="entry name" value="NUMOD3"/>
</dbReference>
<accession>A0A1V1HZ51</accession>
<feature type="domain" description="Nuclease associated modular" evidence="4">
    <location>
        <begin position="104"/>
        <end position="125"/>
    </location>
</feature>
<dbReference type="KEGG" id="ril:CRIB_497"/>
<evidence type="ECO:0000256" key="2">
    <source>
        <dbReference type="ARBA" id="ARBA00022759"/>
    </source>
</evidence>
<dbReference type="SUPFAM" id="SSF64496">
    <property type="entry name" value="DNA-binding domain of intron-encoded endonucleases"/>
    <property type="match status" value="1"/>
</dbReference>
<dbReference type="SMART" id="SM00497">
    <property type="entry name" value="IENR1"/>
    <property type="match status" value="2"/>
</dbReference>
<gene>
    <name evidence="5" type="ORF">CRIB_497</name>
</gene>
<evidence type="ECO:0000313" key="5">
    <source>
        <dbReference type="EMBL" id="CED93252.1"/>
    </source>
</evidence>
<evidence type="ECO:0000313" key="6">
    <source>
        <dbReference type="Proteomes" id="UP000245622"/>
    </source>
</evidence>
<evidence type="ECO:0000256" key="1">
    <source>
        <dbReference type="ARBA" id="ARBA00022722"/>
    </source>
</evidence>
<dbReference type="Gene3D" id="1.10.10.10">
    <property type="entry name" value="Winged helix-like DNA-binding domain superfamily/Winged helix DNA-binding domain"/>
    <property type="match status" value="2"/>
</dbReference>
<keyword evidence="2" id="KW-0255">Endonuclease</keyword>
<dbReference type="EMBL" id="LN555523">
    <property type="protein sequence ID" value="CED93252.1"/>
    <property type="molecule type" value="Genomic_DNA"/>
</dbReference>
<dbReference type="InterPro" id="IPR036388">
    <property type="entry name" value="WH-like_DNA-bd_sf"/>
</dbReference>
<dbReference type="GO" id="GO:0016787">
    <property type="term" value="F:hydrolase activity"/>
    <property type="evidence" value="ECO:0007669"/>
    <property type="project" value="UniProtKB-KW"/>
</dbReference>
<dbReference type="RefSeq" id="WP_180702988.1">
    <property type="nucleotide sequence ID" value="NZ_LN555523.1"/>
</dbReference>